<evidence type="ECO:0000256" key="2">
    <source>
        <dbReference type="ARBA" id="ARBA00022692"/>
    </source>
</evidence>
<keyword evidence="4 7" id="KW-0472">Membrane</keyword>
<evidence type="ECO:0000313" key="9">
    <source>
        <dbReference type="EMBL" id="PVD32343.1"/>
    </source>
</evidence>
<dbReference type="InterPro" id="IPR053958">
    <property type="entry name" value="HMGCR/SNAP/NPC1-like_SSD"/>
</dbReference>
<comment type="similarity">
    <text evidence="6">Belongs to the dispatched family.</text>
</comment>
<evidence type="ECO:0000259" key="8">
    <source>
        <dbReference type="PROSITE" id="PS50156"/>
    </source>
</evidence>
<name>A0A2T7PFY9_POMCA</name>
<dbReference type="EMBL" id="PZQS01000004">
    <property type="protein sequence ID" value="PVD32343.1"/>
    <property type="molecule type" value="Genomic_DNA"/>
</dbReference>
<keyword evidence="2 7" id="KW-0812">Transmembrane</keyword>
<feature type="transmembrane region" description="Helical" evidence="7">
    <location>
        <begin position="287"/>
        <end position="310"/>
    </location>
</feature>
<dbReference type="OrthoDB" id="429851at2759"/>
<dbReference type="GO" id="GO:0022857">
    <property type="term" value="F:transmembrane transporter activity"/>
    <property type="evidence" value="ECO:0007669"/>
    <property type="project" value="TreeGrafter"/>
</dbReference>
<dbReference type="AlphaFoldDB" id="A0A2T7PFY9"/>
<dbReference type="InterPro" id="IPR052081">
    <property type="entry name" value="Dispatched_Hh_regulator"/>
</dbReference>
<evidence type="ECO:0000256" key="5">
    <source>
        <dbReference type="ARBA" id="ARBA00023180"/>
    </source>
</evidence>
<gene>
    <name evidence="9" type="ORF">C0Q70_07776</name>
</gene>
<feature type="transmembrane region" description="Helical" evidence="7">
    <location>
        <begin position="261"/>
        <end position="281"/>
    </location>
</feature>
<feature type="transmembrane region" description="Helical" evidence="7">
    <location>
        <begin position="396"/>
        <end position="422"/>
    </location>
</feature>
<evidence type="ECO:0000256" key="4">
    <source>
        <dbReference type="ARBA" id="ARBA00023136"/>
    </source>
</evidence>
<dbReference type="PANTHER" id="PTHR45951:SF7">
    <property type="entry name" value="SSD DOMAIN-CONTAINING PROTEIN"/>
    <property type="match status" value="1"/>
</dbReference>
<dbReference type="STRING" id="400727.A0A2T7PFY9"/>
<dbReference type="Proteomes" id="UP000245119">
    <property type="component" value="Linkage Group LG4"/>
</dbReference>
<feature type="transmembrane region" description="Helical" evidence="7">
    <location>
        <begin position="467"/>
        <end position="488"/>
    </location>
</feature>
<keyword evidence="10" id="KW-1185">Reference proteome</keyword>
<dbReference type="PROSITE" id="PS50156">
    <property type="entry name" value="SSD"/>
    <property type="match status" value="1"/>
</dbReference>
<keyword evidence="5" id="KW-0325">Glycoprotein</keyword>
<feature type="transmembrane region" description="Helical" evidence="7">
    <location>
        <begin position="317"/>
        <end position="339"/>
    </location>
</feature>
<evidence type="ECO:0000256" key="3">
    <source>
        <dbReference type="ARBA" id="ARBA00022989"/>
    </source>
</evidence>
<dbReference type="Pfam" id="PF12349">
    <property type="entry name" value="Sterol-sensing"/>
    <property type="match status" value="1"/>
</dbReference>
<dbReference type="PANTHER" id="PTHR45951">
    <property type="entry name" value="PROTEIN DISPATCHED-RELATED"/>
    <property type="match status" value="1"/>
</dbReference>
<feature type="transmembrane region" description="Helical" evidence="7">
    <location>
        <begin position="364"/>
        <end position="384"/>
    </location>
</feature>
<sequence length="664" mass="75329">MRNLGITLGIHVAILIVTLALAMWDSKKIVNFKFDVVPLDLQDDPTFLRSLAWKYRDEDGTVVGKDTDVTTIGERSQVADSLVLMYLTGDSTVFTKERLLAMKQLEDRLLRVEEYKKFCRLTGGSGTRECAKPISILRFFDGTYGPGLNDTTFSNIPATLFGASQVPLLAQLLQLHLGVDGSVTQTEAKSSITRTIFQFGLPLDGYNLKEDNKTEQLLKIRRFQADFFSGILNEALDSGVGDMDFLYFGTQIVTYNLLQQVIWDLLLAVGSLLFIFLFVLFMTKSLFLTSFGIFSIISSFVIATLVYSFIFQYKYFGIFHVLSIFIILGIGADNIFVFVDNWRATAHLEYTSLEARLSACYKRAAIATFCTSLTTMVAFFSNALSPLLAVQSFGLFSGILVFVNYMSVIIFFPAVLIMYHYYWDTWSWPCFRCKKPIKDAASADGERRHPIVRFFRGPFYNLVSHRVLRWVLLALCLGIIIVFSVFAAKLKPDEESIKYYKNEHHFGKAALLIRDGFKPSTEDKVIKVYMVWGLREQDLSTCAKTDINCKGVTVWDKGFDLNPKRAQSALLDFCEKLKNLSATQNEKLHLRRNPVTGSIEVQCFLEHINTFMKSERNKTQYPANTPELTLPTSESKVEHLILNNSAVYNVTSVNPLLYRQFEVS</sequence>
<feature type="transmembrane region" description="Helical" evidence="7">
    <location>
        <begin position="6"/>
        <end position="24"/>
    </location>
</feature>
<reference evidence="9 10" key="1">
    <citation type="submission" date="2018-04" db="EMBL/GenBank/DDBJ databases">
        <title>The genome of golden apple snail Pomacea canaliculata provides insight into stress tolerance and invasive adaptation.</title>
        <authorList>
            <person name="Liu C."/>
            <person name="Liu B."/>
            <person name="Ren Y."/>
            <person name="Zhang Y."/>
            <person name="Wang H."/>
            <person name="Li S."/>
            <person name="Jiang F."/>
            <person name="Yin L."/>
            <person name="Zhang G."/>
            <person name="Qian W."/>
            <person name="Fan W."/>
        </authorList>
    </citation>
    <scope>NUCLEOTIDE SEQUENCE [LARGE SCALE GENOMIC DNA]</scope>
    <source>
        <strain evidence="9">SZHN2017</strain>
        <tissue evidence="9">Muscle</tissue>
    </source>
</reference>
<dbReference type="SUPFAM" id="SSF82866">
    <property type="entry name" value="Multidrug efflux transporter AcrB transmembrane domain"/>
    <property type="match status" value="1"/>
</dbReference>
<comment type="subcellular location">
    <subcellularLocation>
        <location evidence="1">Membrane</location>
        <topology evidence="1">Multi-pass membrane protein</topology>
    </subcellularLocation>
</comment>
<proteinExistence type="inferred from homology"/>
<keyword evidence="3 7" id="KW-1133">Transmembrane helix</keyword>
<evidence type="ECO:0000256" key="1">
    <source>
        <dbReference type="ARBA" id="ARBA00004141"/>
    </source>
</evidence>
<dbReference type="InterPro" id="IPR000731">
    <property type="entry name" value="SSD"/>
</dbReference>
<accession>A0A2T7PFY9</accession>
<comment type="caution">
    <text evidence="9">The sequence shown here is derived from an EMBL/GenBank/DDBJ whole genome shotgun (WGS) entry which is preliminary data.</text>
</comment>
<protein>
    <recommendedName>
        <fullName evidence="8">SSD domain-containing protein</fullName>
    </recommendedName>
</protein>
<organism evidence="9 10">
    <name type="scientific">Pomacea canaliculata</name>
    <name type="common">Golden apple snail</name>
    <dbReference type="NCBI Taxonomy" id="400727"/>
    <lineage>
        <taxon>Eukaryota</taxon>
        <taxon>Metazoa</taxon>
        <taxon>Spiralia</taxon>
        <taxon>Lophotrochozoa</taxon>
        <taxon>Mollusca</taxon>
        <taxon>Gastropoda</taxon>
        <taxon>Caenogastropoda</taxon>
        <taxon>Architaenioglossa</taxon>
        <taxon>Ampullarioidea</taxon>
        <taxon>Ampullariidae</taxon>
        <taxon>Pomacea</taxon>
    </lineage>
</organism>
<dbReference type="GO" id="GO:0016020">
    <property type="term" value="C:membrane"/>
    <property type="evidence" value="ECO:0007669"/>
    <property type="project" value="UniProtKB-SubCell"/>
</dbReference>
<dbReference type="Gene3D" id="1.20.1640.10">
    <property type="entry name" value="Multidrug efflux transporter AcrB transmembrane domain"/>
    <property type="match status" value="1"/>
</dbReference>
<evidence type="ECO:0000313" key="10">
    <source>
        <dbReference type="Proteomes" id="UP000245119"/>
    </source>
</evidence>
<evidence type="ECO:0000256" key="7">
    <source>
        <dbReference type="SAM" id="Phobius"/>
    </source>
</evidence>
<feature type="domain" description="SSD" evidence="8">
    <location>
        <begin position="288"/>
        <end position="418"/>
    </location>
</feature>
<evidence type="ECO:0000256" key="6">
    <source>
        <dbReference type="ARBA" id="ARBA00038046"/>
    </source>
</evidence>